<sequence length="73" mass="8493">MQTPEHVDQAITELTTKIAALVSSNTHVIKPKDQTRNLPINILNAIHKKRKVRKNWQHTRNPDVKRYSTDKKP</sequence>
<evidence type="ECO:0000313" key="2">
    <source>
        <dbReference type="EMBL" id="CAI6357418.1"/>
    </source>
</evidence>
<name>A0AAV0WNU1_9HEMI</name>
<proteinExistence type="predicted"/>
<evidence type="ECO:0000256" key="1">
    <source>
        <dbReference type="SAM" id="MobiDB-lite"/>
    </source>
</evidence>
<accession>A0AAV0WNU1</accession>
<reference evidence="2 3" key="1">
    <citation type="submission" date="2023-01" db="EMBL/GenBank/DDBJ databases">
        <authorList>
            <person name="Whitehead M."/>
        </authorList>
    </citation>
    <scope>NUCLEOTIDE SEQUENCE [LARGE SCALE GENOMIC DNA]</scope>
</reference>
<comment type="caution">
    <text evidence="2">The sequence shown here is derived from an EMBL/GenBank/DDBJ whole genome shotgun (WGS) entry which is preliminary data.</text>
</comment>
<keyword evidence="3" id="KW-1185">Reference proteome</keyword>
<gene>
    <name evidence="2" type="ORF">MEUPH1_LOCUS13044</name>
</gene>
<protein>
    <submittedName>
        <fullName evidence="2">Uncharacterized protein</fullName>
    </submittedName>
</protein>
<dbReference type="EMBL" id="CARXXK010000002">
    <property type="protein sequence ID" value="CAI6357418.1"/>
    <property type="molecule type" value="Genomic_DNA"/>
</dbReference>
<organism evidence="2 3">
    <name type="scientific">Macrosiphum euphorbiae</name>
    <name type="common">potato aphid</name>
    <dbReference type="NCBI Taxonomy" id="13131"/>
    <lineage>
        <taxon>Eukaryota</taxon>
        <taxon>Metazoa</taxon>
        <taxon>Ecdysozoa</taxon>
        <taxon>Arthropoda</taxon>
        <taxon>Hexapoda</taxon>
        <taxon>Insecta</taxon>
        <taxon>Pterygota</taxon>
        <taxon>Neoptera</taxon>
        <taxon>Paraneoptera</taxon>
        <taxon>Hemiptera</taxon>
        <taxon>Sternorrhyncha</taxon>
        <taxon>Aphidomorpha</taxon>
        <taxon>Aphidoidea</taxon>
        <taxon>Aphididae</taxon>
        <taxon>Macrosiphini</taxon>
        <taxon>Macrosiphum</taxon>
    </lineage>
</organism>
<dbReference type="AlphaFoldDB" id="A0AAV0WNU1"/>
<feature type="region of interest" description="Disordered" evidence="1">
    <location>
        <begin position="50"/>
        <end position="73"/>
    </location>
</feature>
<feature type="compositionally biased region" description="Basic and acidic residues" evidence="1">
    <location>
        <begin position="60"/>
        <end position="73"/>
    </location>
</feature>
<dbReference type="Proteomes" id="UP001160148">
    <property type="component" value="Unassembled WGS sequence"/>
</dbReference>
<evidence type="ECO:0000313" key="3">
    <source>
        <dbReference type="Proteomes" id="UP001160148"/>
    </source>
</evidence>